<protein>
    <submittedName>
        <fullName evidence="2">Uncharacterized protein</fullName>
    </submittedName>
</protein>
<dbReference type="AlphaFoldDB" id="A0A433XLZ7"/>
<feature type="transmembrane region" description="Helical" evidence="1">
    <location>
        <begin position="24"/>
        <end position="42"/>
    </location>
</feature>
<dbReference type="OrthoDB" id="278054at2"/>
<proteinExistence type="predicted"/>
<dbReference type="Pfam" id="PF20108">
    <property type="entry name" value="DUF6498"/>
    <property type="match status" value="1"/>
</dbReference>
<comment type="caution">
    <text evidence="2">The sequence shown here is derived from an EMBL/GenBank/DDBJ whole genome shotgun (WGS) entry which is preliminary data.</text>
</comment>
<evidence type="ECO:0000313" key="2">
    <source>
        <dbReference type="EMBL" id="RUT35034.1"/>
    </source>
</evidence>
<sequence>MQAEMDGRIVLLHLRQALGRPDGLFMLAANMLPVVGVFTAGWDAFSVVVFYWCETLIVAFWSLVRLGAATKGNILDKLTQPLLVTLHAGAFMYVHLILIHSAFGGHPGASFGAVPGLVFARVMEQGLWVPLAGLFAVRGILTLFELRTPPESHPVMGLYVRIVVMQLTVIFGGFLAFIIGTVAGVILLAVVKSVADLLAEPIIAWLRKMEPGNATPPGPR</sequence>
<keyword evidence="3" id="KW-1185">Reference proteome</keyword>
<evidence type="ECO:0000256" key="1">
    <source>
        <dbReference type="SAM" id="Phobius"/>
    </source>
</evidence>
<gene>
    <name evidence="2" type="ORF">EMQ25_03520</name>
</gene>
<keyword evidence="1" id="KW-1133">Transmembrane helix</keyword>
<evidence type="ECO:0000313" key="3">
    <source>
        <dbReference type="Proteomes" id="UP000281547"/>
    </source>
</evidence>
<feature type="transmembrane region" description="Helical" evidence="1">
    <location>
        <begin position="127"/>
        <end position="146"/>
    </location>
</feature>
<feature type="transmembrane region" description="Helical" evidence="1">
    <location>
        <begin position="158"/>
        <end position="191"/>
    </location>
</feature>
<name>A0A433XLZ7_9HYPH</name>
<dbReference type="EMBL" id="RZNJ01000001">
    <property type="protein sequence ID" value="RUT35034.1"/>
    <property type="molecule type" value="Genomic_DNA"/>
</dbReference>
<feature type="transmembrane region" description="Helical" evidence="1">
    <location>
        <begin position="82"/>
        <end position="103"/>
    </location>
</feature>
<reference evidence="2 3" key="1">
    <citation type="journal article" date="2016" name="Int. J. Syst. Evol. Microbiol.">
        <title>Arsenicitalea aurantiaca gen. nov., sp. nov., a new member of the family Hyphomicrobiaceae, isolated from high-arsenic sediment.</title>
        <authorList>
            <person name="Mu Y."/>
            <person name="Zhou L."/>
            <person name="Zeng X.C."/>
            <person name="Liu L."/>
            <person name="Pan Y."/>
            <person name="Chen X."/>
            <person name="Wang J."/>
            <person name="Li S."/>
            <person name="Li W.J."/>
            <person name="Wang Y."/>
        </authorList>
    </citation>
    <scope>NUCLEOTIDE SEQUENCE [LARGE SCALE GENOMIC DNA]</scope>
    <source>
        <strain evidence="2 3">42-50</strain>
    </source>
</reference>
<keyword evidence="1" id="KW-0472">Membrane</keyword>
<accession>A0A433XLZ7</accession>
<feature type="transmembrane region" description="Helical" evidence="1">
    <location>
        <begin position="48"/>
        <end position="70"/>
    </location>
</feature>
<keyword evidence="1" id="KW-0812">Transmembrane</keyword>
<dbReference type="RefSeq" id="WP_127187154.1">
    <property type="nucleotide sequence ID" value="NZ_RZNJ01000001.1"/>
</dbReference>
<organism evidence="2 3">
    <name type="scientific">Arsenicitalea aurantiaca</name>
    <dbReference type="NCBI Taxonomy" id="1783274"/>
    <lineage>
        <taxon>Bacteria</taxon>
        <taxon>Pseudomonadati</taxon>
        <taxon>Pseudomonadota</taxon>
        <taxon>Alphaproteobacteria</taxon>
        <taxon>Hyphomicrobiales</taxon>
        <taxon>Devosiaceae</taxon>
        <taxon>Arsenicitalea</taxon>
    </lineage>
</organism>
<dbReference type="Proteomes" id="UP000281547">
    <property type="component" value="Unassembled WGS sequence"/>
</dbReference>
<dbReference type="InterPro" id="IPR045466">
    <property type="entry name" value="DUF6498"/>
</dbReference>